<evidence type="ECO:0000313" key="2">
    <source>
        <dbReference type="EMBL" id="OHB01912.1"/>
    </source>
</evidence>
<feature type="compositionally biased region" description="Acidic residues" evidence="1">
    <location>
        <begin position="251"/>
        <end position="266"/>
    </location>
</feature>
<feature type="compositionally biased region" description="Low complexity" evidence="1">
    <location>
        <begin position="288"/>
        <end position="299"/>
    </location>
</feature>
<accession>A0A1G2TZC8</accession>
<dbReference type="Proteomes" id="UP000177707">
    <property type="component" value="Unassembled WGS sequence"/>
</dbReference>
<protein>
    <submittedName>
        <fullName evidence="2">Uncharacterized protein</fullName>
    </submittedName>
</protein>
<evidence type="ECO:0000313" key="3">
    <source>
        <dbReference type="Proteomes" id="UP000177707"/>
    </source>
</evidence>
<feature type="compositionally biased region" description="Acidic residues" evidence="1">
    <location>
        <begin position="231"/>
        <end position="241"/>
    </location>
</feature>
<dbReference type="AlphaFoldDB" id="A0A1G2TZC8"/>
<organism evidence="2 3">
    <name type="scientific">Candidatus Zambryskibacteria bacterium RIFCSPLOWO2_01_FULL_39_39</name>
    <dbReference type="NCBI Taxonomy" id="1802758"/>
    <lineage>
        <taxon>Bacteria</taxon>
        <taxon>Candidatus Zambryskiibacteriota</taxon>
    </lineage>
</organism>
<comment type="caution">
    <text evidence="2">The sequence shown here is derived from an EMBL/GenBank/DDBJ whole genome shotgun (WGS) entry which is preliminary data.</text>
</comment>
<gene>
    <name evidence="2" type="ORF">A3A96_00530</name>
</gene>
<evidence type="ECO:0000256" key="1">
    <source>
        <dbReference type="SAM" id="MobiDB-lite"/>
    </source>
</evidence>
<dbReference type="STRING" id="1802758.A3A96_00530"/>
<dbReference type="EMBL" id="MHWB01000009">
    <property type="protein sequence ID" value="OHB01912.1"/>
    <property type="molecule type" value="Genomic_DNA"/>
</dbReference>
<feature type="compositionally biased region" description="Low complexity" evidence="1">
    <location>
        <begin position="267"/>
        <end position="278"/>
    </location>
</feature>
<proteinExistence type="predicted"/>
<name>A0A1G2TZC8_9BACT</name>
<feature type="region of interest" description="Disordered" evidence="1">
    <location>
        <begin position="199"/>
        <end position="325"/>
    </location>
</feature>
<sequence>MYQKILNFIKYNNAFTIIIGLLFFGSGVAFATSPDVRESVYTSSETVVSIDNSLIVSADLDNFNFNLRINSITEDEKNYYATYTYQTLVVENSIWQNKEIEKVLTVNKEALDGKDLGLYVAKELGENVSYELSYLKRVKALEKEKGESQKIVTTEYSGLIGKLLDPKEQVIEGYSPVIPEVVLEELATVESDPASVILSTPYYEPSDKSASTPTEEHLQNAPQQESPTEPTSEEVVEEGVGDEVVPTPAEMVDEELIQEVVEELLPEPEVVSEPSVEVAPDSTPTNDSQPSPEAPPSSETTDEHSPASEAQPLQNATAGEAELTP</sequence>
<reference evidence="2 3" key="1">
    <citation type="journal article" date="2016" name="Nat. Commun.">
        <title>Thousands of microbial genomes shed light on interconnected biogeochemical processes in an aquifer system.</title>
        <authorList>
            <person name="Anantharaman K."/>
            <person name="Brown C.T."/>
            <person name="Hug L.A."/>
            <person name="Sharon I."/>
            <person name="Castelle C.J."/>
            <person name="Probst A.J."/>
            <person name="Thomas B.C."/>
            <person name="Singh A."/>
            <person name="Wilkins M.J."/>
            <person name="Karaoz U."/>
            <person name="Brodie E.L."/>
            <person name="Williams K.H."/>
            <person name="Hubbard S.S."/>
            <person name="Banfield J.F."/>
        </authorList>
    </citation>
    <scope>NUCLEOTIDE SEQUENCE [LARGE SCALE GENOMIC DNA]</scope>
</reference>